<dbReference type="GO" id="GO:0015074">
    <property type="term" value="P:DNA integration"/>
    <property type="evidence" value="ECO:0007669"/>
    <property type="project" value="InterPro"/>
</dbReference>
<organism evidence="4 5">
    <name type="scientific">Trifolium subterraneum</name>
    <name type="common">Subterranean clover</name>
    <dbReference type="NCBI Taxonomy" id="3900"/>
    <lineage>
        <taxon>Eukaryota</taxon>
        <taxon>Viridiplantae</taxon>
        <taxon>Streptophyta</taxon>
        <taxon>Embryophyta</taxon>
        <taxon>Tracheophyta</taxon>
        <taxon>Spermatophyta</taxon>
        <taxon>Magnoliopsida</taxon>
        <taxon>eudicotyledons</taxon>
        <taxon>Gunneridae</taxon>
        <taxon>Pentapetalae</taxon>
        <taxon>rosids</taxon>
        <taxon>fabids</taxon>
        <taxon>Fabales</taxon>
        <taxon>Fabaceae</taxon>
        <taxon>Papilionoideae</taxon>
        <taxon>50 kb inversion clade</taxon>
        <taxon>NPAAA clade</taxon>
        <taxon>Hologalegina</taxon>
        <taxon>IRL clade</taxon>
        <taxon>Trifolieae</taxon>
        <taxon>Trifolium</taxon>
    </lineage>
</organism>
<dbReference type="PROSITE" id="PS50879">
    <property type="entry name" value="RNASE_H_1"/>
    <property type="match status" value="1"/>
</dbReference>
<dbReference type="PANTHER" id="PTHR48475:SF2">
    <property type="entry name" value="RIBONUCLEASE H"/>
    <property type="match status" value="1"/>
</dbReference>
<dbReference type="Gene3D" id="3.10.10.10">
    <property type="entry name" value="HIV Type 1 Reverse Transcriptase, subunit A, domain 1"/>
    <property type="match status" value="1"/>
</dbReference>
<feature type="compositionally biased region" description="Basic and acidic residues" evidence="1">
    <location>
        <begin position="107"/>
        <end position="140"/>
    </location>
</feature>
<dbReference type="OrthoDB" id="101614at2759"/>
<dbReference type="AlphaFoldDB" id="A0A2Z6PH88"/>
<keyword evidence="5" id="KW-1185">Reference proteome</keyword>
<protein>
    <submittedName>
        <fullName evidence="4">Uncharacterized protein</fullName>
    </submittedName>
</protein>
<dbReference type="EMBL" id="DF974775">
    <property type="protein sequence ID" value="GAU50470.1"/>
    <property type="molecule type" value="Genomic_DNA"/>
</dbReference>
<evidence type="ECO:0000256" key="1">
    <source>
        <dbReference type="SAM" id="MobiDB-lite"/>
    </source>
</evidence>
<dbReference type="Gene3D" id="1.10.340.70">
    <property type="match status" value="1"/>
</dbReference>
<dbReference type="InterPro" id="IPR001584">
    <property type="entry name" value="Integrase_cat-core"/>
</dbReference>
<evidence type="ECO:0000313" key="5">
    <source>
        <dbReference type="Proteomes" id="UP000242715"/>
    </source>
</evidence>
<dbReference type="CDD" id="cd09279">
    <property type="entry name" value="RNase_HI_like"/>
    <property type="match status" value="1"/>
</dbReference>
<name>A0A2Z6PH88_TRISU</name>
<proteinExistence type="predicted"/>
<sequence length="904" mass="102375">MIETDSEEDTPEESQPLSQALWDTQVPPNFKIPHLPTFDGKTDPLEHLMAVGTQTSIIGAEEHLKCKLLSGTLKDAALRWYMNLPRNSNDQSVQSESRDEVMKRAECYIKGEESNAEKRDRDSNERASDRRSPDRRESSRQRSHHVRNSDTPYQHPWYSNERNRLLEEDLTPLNSKRVQVLDEILSAGLARLPQAPDRNIKMGPNSDEWCHYHRCKGHDTEKCFRLKELIEKLISSRHLRKFIEQAAQGAISKRTPPHSPGNTTGDEKDKDQPRVVVNTIAASPTPEISFSASDGEGIFPHDDDPLVIQVQILNYDVKRVLIDSGSSADIMYWEAFKAMQLAGEQLQIFATTEIGENSHQLTNLGTNLGEEEKREIIAILKENADLFAWKSSDMPGIDESIITHKLTISPSAKPVCQRKRKVGEERRLAIDEEVAKLREADFIEEVKYPDWLANIVMVKKQNGKWRMCVDFTDLNKACPKDPYPLPSIDRLIDGASSYKTLSFMDSFSRMVAWAIELSEHDISFVPRGNIKSQVLADFILESSSPPEETTEQPWTLSVDGASNLRGSGAGVVLEGPDGVMIEQSLRFAFKTRNNQAEYEALIPGMRLAKEMGVASLEAKSDSQLVTSQVSGDFQAKDPQLIKYLEQVKRLSKNFATFDLVYVPREQNARADLLSKLASTKKPENNRTMIQETISKPSTGDQETFVIVEREDWRNSIILYLQHGEELEGKEEAKLKKMAAYYTIIEDRLYKRGFSFPMLLCVGEAEYRHIIDEIHSSSCGSHIGTRSLAGKVTRAGFFLPTLLRDANSCVRSCDKCQRHADLHHAPGEPLKSVMSPWPFYMWGVDILGPFTTSQNQAKFLLVAVDYFTKWIEAEPVATISSDKVKKFYLKNLICRFGLPQYIVSR</sequence>
<dbReference type="InterPro" id="IPR036397">
    <property type="entry name" value="RNaseH_sf"/>
</dbReference>
<reference evidence="5" key="1">
    <citation type="journal article" date="2017" name="Front. Plant Sci.">
        <title>Climate Clever Clovers: New Paradigm to Reduce the Environmental Footprint of Ruminants by Breeding Low Methanogenic Forages Utilizing Haplotype Variation.</title>
        <authorList>
            <person name="Kaur P."/>
            <person name="Appels R."/>
            <person name="Bayer P.E."/>
            <person name="Keeble-Gagnere G."/>
            <person name="Wang J."/>
            <person name="Hirakawa H."/>
            <person name="Shirasawa K."/>
            <person name="Vercoe P."/>
            <person name="Stefanova K."/>
            <person name="Durmic Z."/>
            <person name="Nichols P."/>
            <person name="Revell C."/>
            <person name="Isobe S.N."/>
            <person name="Edwards D."/>
            <person name="Erskine W."/>
        </authorList>
    </citation>
    <scope>NUCLEOTIDE SEQUENCE [LARGE SCALE GENOMIC DNA]</scope>
    <source>
        <strain evidence="5">cv. Daliak</strain>
    </source>
</reference>
<dbReference type="Proteomes" id="UP000242715">
    <property type="component" value="Unassembled WGS sequence"/>
</dbReference>
<dbReference type="InterPro" id="IPR043502">
    <property type="entry name" value="DNA/RNA_pol_sf"/>
</dbReference>
<dbReference type="Pfam" id="PF17921">
    <property type="entry name" value="Integrase_H2C2"/>
    <property type="match status" value="1"/>
</dbReference>
<dbReference type="SUPFAM" id="SSF53098">
    <property type="entry name" value="Ribonuclease H-like"/>
    <property type="match status" value="1"/>
</dbReference>
<dbReference type="Gene3D" id="3.30.420.10">
    <property type="entry name" value="Ribonuclease H-like superfamily/Ribonuclease H"/>
    <property type="match status" value="2"/>
</dbReference>
<dbReference type="Pfam" id="PF13456">
    <property type="entry name" value="RVT_3"/>
    <property type="match status" value="1"/>
</dbReference>
<dbReference type="PROSITE" id="PS50994">
    <property type="entry name" value="INTEGRASE"/>
    <property type="match status" value="1"/>
</dbReference>
<dbReference type="InterPro" id="IPR012337">
    <property type="entry name" value="RNaseH-like_sf"/>
</dbReference>
<accession>A0A2Z6PH88</accession>
<feature type="region of interest" description="Disordered" evidence="1">
    <location>
        <begin position="107"/>
        <end position="159"/>
    </location>
</feature>
<evidence type="ECO:0000259" key="2">
    <source>
        <dbReference type="PROSITE" id="PS50879"/>
    </source>
</evidence>
<feature type="domain" description="Integrase catalytic" evidence="3">
    <location>
        <begin position="833"/>
        <end position="904"/>
    </location>
</feature>
<gene>
    <name evidence="4" type="ORF">TSUD_137230</name>
</gene>
<dbReference type="GO" id="GO:0003676">
    <property type="term" value="F:nucleic acid binding"/>
    <property type="evidence" value="ECO:0007669"/>
    <property type="project" value="InterPro"/>
</dbReference>
<evidence type="ECO:0000259" key="3">
    <source>
        <dbReference type="PROSITE" id="PS50994"/>
    </source>
</evidence>
<dbReference type="SUPFAM" id="SSF56672">
    <property type="entry name" value="DNA/RNA polymerases"/>
    <property type="match status" value="1"/>
</dbReference>
<dbReference type="InterPro" id="IPR002156">
    <property type="entry name" value="RNaseH_domain"/>
</dbReference>
<evidence type="ECO:0000313" key="4">
    <source>
        <dbReference type="EMBL" id="GAU50470.1"/>
    </source>
</evidence>
<dbReference type="PANTHER" id="PTHR48475">
    <property type="entry name" value="RIBONUCLEASE H"/>
    <property type="match status" value="1"/>
</dbReference>
<dbReference type="InterPro" id="IPR041588">
    <property type="entry name" value="Integrase_H2C2"/>
</dbReference>
<feature type="region of interest" description="Disordered" evidence="1">
    <location>
        <begin position="247"/>
        <end position="273"/>
    </location>
</feature>
<dbReference type="GO" id="GO:0004523">
    <property type="term" value="F:RNA-DNA hybrid ribonuclease activity"/>
    <property type="evidence" value="ECO:0007669"/>
    <property type="project" value="InterPro"/>
</dbReference>
<feature type="domain" description="RNase H type-1" evidence="2">
    <location>
        <begin position="550"/>
        <end position="679"/>
    </location>
</feature>